<dbReference type="PROSITE" id="PS51186">
    <property type="entry name" value="GNAT"/>
    <property type="match status" value="1"/>
</dbReference>
<evidence type="ECO:0000313" key="3">
    <source>
        <dbReference type="Proteomes" id="UP001151081"/>
    </source>
</evidence>
<dbReference type="InterPro" id="IPR000182">
    <property type="entry name" value="GNAT_dom"/>
</dbReference>
<dbReference type="AlphaFoldDB" id="A0A9X3XAX3"/>
<dbReference type="Gene3D" id="3.40.630.30">
    <property type="match status" value="1"/>
</dbReference>
<sequence>MSQHERNDEIVESVDQMIRIWSIFAGKFPDAKVEALPGITVTLSGTPMTFVNLIHLSSPVRDRDDLAKRCRMAIEYGKASGAPWLFSACDPWLGDPKDAEEVLSGLGLTRQLGTKGMVTDVLLPPQRPLPAELEIRRVRDQETRNALSDLNMISYGMPIELGREAIARDFYWDDDFYGHVGFVNGEPVSCTLTSPVDGRLYVAWVATHPEHRRKGYGDAVMRRSLAEAQAATGLHRTVLHATDMGYPVYEAMGYHSVVGFSWFALA</sequence>
<dbReference type="EMBL" id="JAGTJJ010000046">
    <property type="protein sequence ID" value="MDC3986984.1"/>
    <property type="molecule type" value="Genomic_DNA"/>
</dbReference>
<keyword evidence="3" id="KW-1185">Reference proteome</keyword>
<dbReference type="CDD" id="cd04301">
    <property type="entry name" value="NAT_SF"/>
    <property type="match status" value="1"/>
</dbReference>
<proteinExistence type="predicted"/>
<dbReference type="SUPFAM" id="SSF55729">
    <property type="entry name" value="Acyl-CoA N-acyltransferases (Nat)"/>
    <property type="match status" value="1"/>
</dbReference>
<organism evidence="2 3">
    <name type="scientific">Polyangium jinanense</name>
    <dbReference type="NCBI Taxonomy" id="2829994"/>
    <lineage>
        <taxon>Bacteria</taxon>
        <taxon>Pseudomonadati</taxon>
        <taxon>Myxococcota</taxon>
        <taxon>Polyangia</taxon>
        <taxon>Polyangiales</taxon>
        <taxon>Polyangiaceae</taxon>
        <taxon>Polyangium</taxon>
    </lineage>
</organism>
<dbReference type="GO" id="GO:0016747">
    <property type="term" value="F:acyltransferase activity, transferring groups other than amino-acyl groups"/>
    <property type="evidence" value="ECO:0007669"/>
    <property type="project" value="InterPro"/>
</dbReference>
<feature type="domain" description="N-acetyltransferase" evidence="1">
    <location>
        <begin position="133"/>
        <end position="266"/>
    </location>
</feature>
<keyword evidence="2" id="KW-0012">Acyltransferase</keyword>
<reference evidence="2 3" key="1">
    <citation type="submission" date="2021-04" db="EMBL/GenBank/DDBJ databases">
        <title>Genome analysis of Polyangium sp.</title>
        <authorList>
            <person name="Li Y."/>
            <person name="Wang J."/>
        </authorList>
    </citation>
    <scope>NUCLEOTIDE SEQUENCE [LARGE SCALE GENOMIC DNA]</scope>
    <source>
        <strain evidence="2 3">SDU14</strain>
    </source>
</reference>
<comment type="caution">
    <text evidence="2">The sequence shown here is derived from an EMBL/GenBank/DDBJ whole genome shotgun (WGS) entry which is preliminary data.</text>
</comment>
<evidence type="ECO:0000259" key="1">
    <source>
        <dbReference type="PROSITE" id="PS51186"/>
    </source>
</evidence>
<dbReference type="Proteomes" id="UP001151081">
    <property type="component" value="Unassembled WGS sequence"/>
</dbReference>
<dbReference type="InterPro" id="IPR016181">
    <property type="entry name" value="Acyl_CoA_acyltransferase"/>
</dbReference>
<dbReference type="EC" id="2.3.1.-" evidence="2"/>
<name>A0A9X3XAX3_9BACT</name>
<keyword evidence="2" id="KW-0808">Transferase</keyword>
<dbReference type="Pfam" id="PF00583">
    <property type="entry name" value="Acetyltransf_1"/>
    <property type="match status" value="1"/>
</dbReference>
<gene>
    <name evidence="2" type="ORF">KEG57_41330</name>
</gene>
<accession>A0A9X3XAX3</accession>
<protein>
    <submittedName>
        <fullName evidence="2">GNAT family N-acetyltransferase</fullName>
        <ecNumber evidence="2">2.3.1.-</ecNumber>
    </submittedName>
</protein>
<dbReference type="RefSeq" id="WP_272427324.1">
    <property type="nucleotide sequence ID" value="NZ_JAGTJJ010000046.1"/>
</dbReference>
<evidence type="ECO:0000313" key="2">
    <source>
        <dbReference type="EMBL" id="MDC3986984.1"/>
    </source>
</evidence>